<keyword evidence="4" id="KW-0238">DNA-binding</keyword>
<keyword evidence="3" id="KW-0805">Transcription regulation</keyword>
<dbReference type="Proteomes" id="UP000605846">
    <property type="component" value="Unassembled WGS sequence"/>
</dbReference>
<evidence type="ECO:0000313" key="11">
    <source>
        <dbReference type="Proteomes" id="UP000605846"/>
    </source>
</evidence>
<dbReference type="Pfam" id="PF09270">
    <property type="entry name" value="BTD"/>
    <property type="match status" value="1"/>
</dbReference>
<dbReference type="InterPro" id="IPR040159">
    <property type="entry name" value="CLS_fam"/>
</dbReference>
<dbReference type="InterPro" id="IPR015350">
    <property type="entry name" value="Beta-trefoil_DNA-bd_dom"/>
</dbReference>
<keyword evidence="5" id="KW-0804">Transcription</keyword>
<sequence>MLTTPNFTDTTSTSRKRKQENWSEYVCTSPSSSACDLFSDVLSMDTFFPSFDQETITSGSQSRRHSVAVGEMNYHSFDNLKHEFDMLDLHQLLGTPLNNEPRRSMSLRPDSITPSSFLESLEENKSLDTCLLEQDVFSQNPVDDFLSFNLLDGLQTSSTTITPSALTEMGWLVEKNPKRHKACSPPTSPTYTMSSTSPSPPITPLQTVAPGFDSAIDDKKRQKNSMVTARMIQGATSASALKPLIQQYFHSTHTPSGDYYHGERTVMILTSKVAQKILTSKFKPHIRFLCPPPTTLLMGANWWTSSPSSASSDQSHQSLFPSRTVSPPSLTVQISGESTSQTGVLEWHSPTGILDSSSSAVAAASGDTNLSGKCVSKQLHINDADEKRKRVEVMVKIQLGNGVQLGTLASKGIKVISKPSKKRQSVKNMELCIHHGTTISLFNRIRSQTVSTKYLGVSNGPASNANACTMKSNSNNGGTCFVARTGSWDPFVIWIVDTTRCPDTTMRSPHHPTNPRFPPPPAIALQTPAHHQPVAIHYNQPVVLQCVSTGLVSPVMVIRKVDKGSMVLGGHQLSGLGRTGGGGGECGDEALGDPVSQLHKIAFQIVQDPTAVPTTVTPFPSSMTADWVLPQSSHPITYLACLNDVVGMYKTTSPRSLVSDDKRSHQRRASAPLPAKSHSASSLQRRRINSLNDLKDNNNRGHGTSAGEGGACWTEDVSDAAVWTIVGTDCATYTFWTPSADNPHGFNAPFESENASPLAPFPNLTQVTTKDTMLSLSGENFTRDLAIWFGDVKAARTDYKSREHISCVVPDTRELLESPVTRLDEDGKRRLPILFVRGDGVVYRTDRFYAF</sequence>
<evidence type="ECO:0000256" key="6">
    <source>
        <dbReference type="ARBA" id="ARBA00023242"/>
    </source>
</evidence>
<comment type="similarity">
    <text evidence="2">Belongs to the Su(H) family.</text>
</comment>
<keyword evidence="11" id="KW-1185">Reference proteome</keyword>
<feature type="domain" description="Beta-trefoil DNA-binding" evidence="9">
    <location>
        <begin position="431"/>
        <end position="713"/>
    </location>
</feature>
<evidence type="ECO:0000259" key="9">
    <source>
        <dbReference type="SMART" id="SM01268"/>
    </source>
</evidence>
<organism evidence="10 11">
    <name type="scientific">Apophysomyces ossiformis</name>
    <dbReference type="NCBI Taxonomy" id="679940"/>
    <lineage>
        <taxon>Eukaryota</taxon>
        <taxon>Fungi</taxon>
        <taxon>Fungi incertae sedis</taxon>
        <taxon>Mucoromycota</taxon>
        <taxon>Mucoromycotina</taxon>
        <taxon>Mucoromycetes</taxon>
        <taxon>Mucorales</taxon>
        <taxon>Mucorineae</taxon>
        <taxon>Mucoraceae</taxon>
        <taxon>Apophysomyces</taxon>
    </lineage>
</organism>
<proteinExistence type="inferred from homology"/>
<reference evidence="10" key="1">
    <citation type="submission" date="2020-01" db="EMBL/GenBank/DDBJ databases">
        <title>Genome Sequencing of Three Apophysomyces-Like Fungal Strains Confirms a Novel Fungal Genus in the Mucoromycota with divergent Burkholderia-like Endosymbiotic Bacteria.</title>
        <authorList>
            <person name="Stajich J.E."/>
            <person name="Macias A.M."/>
            <person name="Carter-House D."/>
            <person name="Lovett B."/>
            <person name="Kasson L.R."/>
            <person name="Berry K."/>
            <person name="Grigoriev I."/>
            <person name="Chang Y."/>
            <person name="Spatafora J."/>
            <person name="Kasson M.T."/>
        </authorList>
    </citation>
    <scope>NUCLEOTIDE SEQUENCE</scope>
    <source>
        <strain evidence="10">NRRL A-21654</strain>
    </source>
</reference>
<dbReference type="SUPFAM" id="SSF49417">
    <property type="entry name" value="p53-like transcription factors"/>
    <property type="match status" value="1"/>
</dbReference>
<evidence type="ECO:0000259" key="8">
    <source>
        <dbReference type="SMART" id="SM01267"/>
    </source>
</evidence>
<dbReference type="Gene3D" id="2.60.40.10">
    <property type="entry name" value="Immunoglobulins"/>
    <property type="match status" value="1"/>
</dbReference>
<evidence type="ECO:0000313" key="10">
    <source>
        <dbReference type="EMBL" id="KAF7727008.1"/>
    </source>
</evidence>
<dbReference type="OrthoDB" id="5600360at2759"/>
<feature type="region of interest" description="Disordered" evidence="7">
    <location>
        <begin position="654"/>
        <end position="711"/>
    </location>
</feature>
<gene>
    <name evidence="10" type="ORF">EC973_008121</name>
</gene>
<keyword evidence="6" id="KW-0539">Nucleus</keyword>
<evidence type="ECO:0000256" key="1">
    <source>
        <dbReference type="ARBA" id="ARBA00004123"/>
    </source>
</evidence>
<dbReference type="InterPro" id="IPR036358">
    <property type="entry name" value="BTD_sf"/>
</dbReference>
<feature type="region of interest" description="Disordered" evidence="7">
    <location>
        <begin position="1"/>
        <end position="21"/>
    </location>
</feature>
<dbReference type="GO" id="GO:0001228">
    <property type="term" value="F:DNA-binding transcription activator activity, RNA polymerase II-specific"/>
    <property type="evidence" value="ECO:0007669"/>
    <property type="project" value="InterPro"/>
</dbReference>
<evidence type="ECO:0008006" key="12">
    <source>
        <dbReference type="Google" id="ProtNLM"/>
    </source>
</evidence>
<dbReference type="EMBL" id="JABAYA010000067">
    <property type="protein sequence ID" value="KAF7727008.1"/>
    <property type="molecule type" value="Genomic_DNA"/>
</dbReference>
<dbReference type="Pfam" id="PF20144">
    <property type="entry name" value="TIG_SUH"/>
    <property type="match status" value="1"/>
</dbReference>
<protein>
    <recommendedName>
        <fullName evidence="12">LAG1-DNAbind-domain-containing protein</fullName>
    </recommendedName>
</protein>
<dbReference type="AlphaFoldDB" id="A0A8H7EPC1"/>
<evidence type="ECO:0000256" key="3">
    <source>
        <dbReference type="ARBA" id="ARBA00023015"/>
    </source>
</evidence>
<feature type="region of interest" description="Disordered" evidence="7">
    <location>
        <begin position="177"/>
        <end position="202"/>
    </location>
</feature>
<accession>A0A8H7EPC1</accession>
<evidence type="ECO:0000256" key="5">
    <source>
        <dbReference type="ARBA" id="ARBA00023163"/>
    </source>
</evidence>
<comment type="subcellular location">
    <subcellularLocation>
        <location evidence="1">Nucleus</location>
    </subcellularLocation>
</comment>
<dbReference type="PANTHER" id="PTHR10665">
    <property type="entry name" value="RECOMBINING BINDING PROTEIN SUPPRESSOR OF HAIRLESS"/>
    <property type="match status" value="1"/>
</dbReference>
<comment type="caution">
    <text evidence="10">The sequence shown here is derived from an EMBL/GenBank/DDBJ whole genome shotgun (WGS) entry which is preliminary data.</text>
</comment>
<dbReference type="InterPro" id="IPR013783">
    <property type="entry name" value="Ig-like_fold"/>
</dbReference>
<feature type="compositionally biased region" description="Low complexity" evidence="7">
    <location>
        <begin position="1"/>
        <end position="13"/>
    </location>
</feature>
<dbReference type="InterPro" id="IPR038007">
    <property type="entry name" value="RBP-Jkappa_IPT"/>
</dbReference>
<dbReference type="GO" id="GO:0005634">
    <property type="term" value="C:nucleus"/>
    <property type="evidence" value="ECO:0007669"/>
    <property type="project" value="UniProtKB-SubCell"/>
</dbReference>
<dbReference type="Pfam" id="PF09271">
    <property type="entry name" value="LAG1-DNAbind"/>
    <property type="match status" value="1"/>
</dbReference>
<evidence type="ECO:0000256" key="4">
    <source>
        <dbReference type="ARBA" id="ARBA00023125"/>
    </source>
</evidence>
<dbReference type="InterPro" id="IPR014756">
    <property type="entry name" value="Ig_E-set"/>
</dbReference>
<evidence type="ECO:0000256" key="2">
    <source>
        <dbReference type="ARBA" id="ARBA00009704"/>
    </source>
</evidence>
<dbReference type="GO" id="GO:0000978">
    <property type="term" value="F:RNA polymerase II cis-regulatory region sequence-specific DNA binding"/>
    <property type="evidence" value="ECO:0007669"/>
    <property type="project" value="InterPro"/>
</dbReference>
<feature type="domain" description="RBP-J/Cbf11/Cbf12 DNA binding" evidence="8">
    <location>
        <begin position="265"/>
        <end position="430"/>
    </location>
</feature>
<name>A0A8H7EPC1_9FUNG</name>
<dbReference type="SUPFAM" id="SSF81296">
    <property type="entry name" value="E set domains"/>
    <property type="match status" value="1"/>
</dbReference>
<evidence type="ECO:0000256" key="7">
    <source>
        <dbReference type="SAM" id="MobiDB-lite"/>
    </source>
</evidence>
<dbReference type="InterPro" id="IPR008967">
    <property type="entry name" value="p53-like_TF_DNA-bd_sf"/>
</dbReference>
<dbReference type="SUPFAM" id="SSF110217">
    <property type="entry name" value="DNA-binding protein LAG-1 (CSL)"/>
    <property type="match status" value="1"/>
</dbReference>
<dbReference type="Gene3D" id="2.80.10.50">
    <property type="match status" value="1"/>
</dbReference>
<dbReference type="SMART" id="SM01267">
    <property type="entry name" value="LAG1_DNAbind"/>
    <property type="match status" value="1"/>
</dbReference>
<dbReference type="InterPro" id="IPR015351">
    <property type="entry name" value="RBP-J/Cbf11/Cbf12_DNA-bd"/>
</dbReference>
<dbReference type="SMART" id="SM01268">
    <property type="entry name" value="BTD"/>
    <property type="match status" value="1"/>
</dbReference>